<dbReference type="Gramene" id="PAN30590">
    <property type="protein sequence ID" value="PAN30590"/>
    <property type="gene ID" value="PAHAL_5G327100"/>
</dbReference>
<gene>
    <name evidence="2" type="ORF">PAHAL_5G327100</name>
</gene>
<dbReference type="AlphaFoldDB" id="A0A2S3HV90"/>
<feature type="signal peptide" evidence="1">
    <location>
        <begin position="1"/>
        <end position="18"/>
    </location>
</feature>
<evidence type="ECO:0000313" key="2">
    <source>
        <dbReference type="EMBL" id="PAN30590.1"/>
    </source>
</evidence>
<accession>A0A2S3HV90</accession>
<dbReference type="Proteomes" id="UP000243499">
    <property type="component" value="Chromosome 5"/>
</dbReference>
<organism evidence="2">
    <name type="scientific">Panicum hallii</name>
    <dbReference type="NCBI Taxonomy" id="206008"/>
    <lineage>
        <taxon>Eukaryota</taxon>
        <taxon>Viridiplantae</taxon>
        <taxon>Streptophyta</taxon>
        <taxon>Embryophyta</taxon>
        <taxon>Tracheophyta</taxon>
        <taxon>Spermatophyta</taxon>
        <taxon>Magnoliopsida</taxon>
        <taxon>Liliopsida</taxon>
        <taxon>Poales</taxon>
        <taxon>Poaceae</taxon>
        <taxon>PACMAD clade</taxon>
        <taxon>Panicoideae</taxon>
        <taxon>Panicodae</taxon>
        <taxon>Paniceae</taxon>
        <taxon>Panicinae</taxon>
        <taxon>Panicum</taxon>
        <taxon>Panicum sect. Panicum</taxon>
    </lineage>
</organism>
<feature type="chain" id="PRO_5015665999" evidence="1">
    <location>
        <begin position="19"/>
        <end position="80"/>
    </location>
</feature>
<protein>
    <submittedName>
        <fullName evidence="2">Uncharacterized protein</fullName>
    </submittedName>
</protein>
<proteinExistence type="predicted"/>
<reference evidence="2" key="1">
    <citation type="submission" date="2018-04" db="EMBL/GenBank/DDBJ databases">
        <title>WGS assembly of Panicum hallii.</title>
        <authorList>
            <person name="Lovell J."/>
            <person name="Jenkins J."/>
            <person name="Lowry D."/>
            <person name="Mamidi S."/>
            <person name="Sreedasyam A."/>
            <person name="Weng X."/>
            <person name="Barry K."/>
            <person name="Bonette J."/>
            <person name="Campitelli B."/>
            <person name="Daum C."/>
            <person name="Gordon S."/>
            <person name="Gould B."/>
            <person name="Lipzen A."/>
            <person name="Macqueen A."/>
            <person name="Palacio-Mejia J."/>
            <person name="Plott C."/>
            <person name="Shakirov E."/>
            <person name="Shu S."/>
            <person name="Yoshinaga Y."/>
            <person name="Zane M."/>
            <person name="Rokhsar D."/>
            <person name="Grimwood J."/>
            <person name="Schmutz J."/>
            <person name="Juenger T."/>
        </authorList>
    </citation>
    <scope>NUCLEOTIDE SEQUENCE [LARGE SCALE GENOMIC DNA]</scope>
    <source>
        <strain evidence="2">FIL2</strain>
    </source>
</reference>
<dbReference type="EMBL" id="CM008050">
    <property type="protein sequence ID" value="PAN30590.1"/>
    <property type="molecule type" value="Genomic_DNA"/>
</dbReference>
<keyword evidence="1" id="KW-0732">Signal</keyword>
<evidence type="ECO:0000256" key="1">
    <source>
        <dbReference type="SAM" id="SignalP"/>
    </source>
</evidence>
<name>A0A2S3HV90_9POAL</name>
<sequence length="80" mass="9088">MLSHLLLMLLCHLELDSREKLKICAFEDDYWSVSRLSWLVLLSQQSFGGMGRHVLLFILAQVSIGSESLQNILQLVCLLA</sequence>